<dbReference type="Pfam" id="PF00144">
    <property type="entry name" value="Beta-lactamase"/>
    <property type="match status" value="1"/>
</dbReference>
<evidence type="ECO:0000313" key="4">
    <source>
        <dbReference type="Proteomes" id="UP000311713"/>
    </source>
</evidence>
<reference evidence="3 4" key="1">
    <citation type="submission" date="2019-06" db="EMBL/GenBank/DDBJ databases">
        <title>Draft genome of Streptomyces sedi sp. JCM16909.</title>
        <authorList>
            <person name="Klykleung N."/>
            <person name="Tanasupawat S."/>
            <person name="Kudo T."/>
            <person name="Yuki M."/>
            <person name="Ohkuma M."/>
        </authorList>
    </citation>
    <scope>NUCLEOTIDE SEQUENCE [LARGE SCALE GENOMIC DNA]</scope>
    <source>
        <strain evidence="3 4">JCM 16909</strain>
    </source>
</reference>
<feature type="compositionally biased region" description="Basic and acidic residues" evidence="1">
    <location>
        <begin position="90"/>
        <end position="107"/>
    </location>
</feature>
<accession>A0A5C4V4K5</accession>
<dbReference type="Gene3D" id="3.40.710.10">
    <property type="entry name" value="DD-peptidase/beta-lactamase superfamily"/>
    <property type="match status" value="1"/>
</dbReference>
<dbReference type="InterPro" id="IPR001466">
    <property type="entry name" value="Beta-lactam-related"/>
</dbReference>
<feature type="compositionally biased region" description="Basic residues" evidence="1">
    <location>
        <begin position="18"/>
        <end position="28"/>
    </location>
</feature>
<comment type="caution">
    <text evidence="3">The sequence shown here is derived from an EMBL/GenBank/DDBJ whole genome shotgun (WGS) entry which is preliminary data.</text>
</comment>
<dbReference type="AlphaFoldDB" id="A0A5C4V4K5"/>
<sequence>MCRRRVPARGAAHAAGGRPKRPGRRGRPPPRPTGARPRAHTAVCAPANAPGRSARWPTPHGGGARPGVDRPVQPARGPNPPPAGGNSLRELGRMDQLKPHDRPRQEEGAGVTASSRRPRRTTWTAGAASAALCLGALTVPTASAQSAAEPDASRLDGALAGIPAAGAPGAYGAAQDGDGRWTGAAGVADVAEEIPAEADSRHRIGSITKSFVSIAVLQQVAEGTVELDGLAADYLPAGTLPDSLSEGVTVRMLLNHTSGIGDYVHVAFPSLRNPSPESLEEHRYRELAPEDLVEMGLSAPRTGDPGERNSYSNTNYILAGLLLSEVTGVSVEEYVTEHVIERAGLDETFFPDSPELPAPHARLYDPLHGTEEPPGGDYTEYDMSWAGAAGALVSTMTDLNEYQRALFSGELLPDEQLAEMLETVPMLDGNGNAVGSYGLGVYEVELPCGTFWGHDGVVWGASTLAFSSEDGERQASIGYNVTHYQTIAEDGTLNPHPVDAAVVRYFDEALCGTDSEPLSDEKLRQVQLSLENVGLSRSLG</sequence>
<keyword evidence="4" id="KW-1185">Reference proteome</keyword>
<evidence type="ECO:0000313" key="3">
    <source>
        <dbReference type="EMBL" id="TNM30723.1"/>
    </source>
</evidence>
<feature type="region of interest" description="Disordered" evidence="1">
    <location>
        <begin position="1"/>
        <end position="123"/>
    </location>
</feature>
<proteinExistence type="predicted"/>
<feature type="compositionally biased region" description="Low complexity" evidence="1">
    <location>
        <begin position="33"/>
        <end position="42"/>
    </location>
</feature>
<evidence type="ECO:0000259" key="2">
    <source>
        <dbReference type="Pfam" id="PF00144"/>
    </source>
</evidence>
<dbReference type="InterPro" id="IPR012338">
    <property type="entry name" value="Beta-lactam/transpept-like"/>
</dbReference>
<name>A0A5C4V4K5_9ACTN</name>
<dbReference type="EMBL" id="VDGT01000007">
    <property type="protein sequence ID" value="TNM30723.1"/>
    <property type="molecule type" value="Genomic_DNA"/>
</dbReference>
<evidence type="ECO:0000256" key="1">
    <source>
        <dbReference type="SAM" id="MobiDB-lite"/>
    </source>
</evidence>
<gene>
    <name evidence="3" type="ORF">FH715_12110</name>
</gene>
<dbReference type="Proteomes" id="UP000311713">
    <property type="component" value="Unassembled WGS sequence"/>
</dbReference>
<dbReference type="PANTHER" id="PTHR46825:SF7">
    <property type="entry name" value="D-ALANYL-D-ALANINE CARBOXYPEPTIDASE"/>
    <property type="match status" value="1"/>
</dbReference>
<protein>
    <submittedName>
        <fullName evidence="3">Beta-lactamase family protein</fullName>
    </submittedName>
</protein>
<dbReference type="OrthoDB" id="5177574at2"/>
<dbReference type="InterPro" id="IPR050491">
    <property type="entry name" value="AmpC-like"/>
</dbReference>
<organism evidence="3 4">
    <name type="scientific">Streptomyces sedi</name>
    <dbReference type="NCBI Taxonomy" id="555059"/>
    <lineage>
        <taxon>Bacteria</taxon>
        <taxon>Bacillati</taxon>
        <taxon>Actinomycetota</taxon>
        <taxon>Actinomycetes</taxon>
        <taxon>Kitasatosporales</taxon>
        <taxon>Streptomycetaceae</taxon>
        <taxon>Streptomyces</taxon>
    </lineage>
</organism>
<dbReference type="PANTHER" id="PTHR46825">
    <property type="entry name" value="D-ALANYL-D-ALANINE-CARBOXYPEPTIDASE/ENDOPEPTIDASE AMPH"/>
    <property type="match status" value="1"/>
</dbReference>
<dbReference type="SUPFAM" id="SSF56601">
    <property type="entry name" value="beta-lactamase/transpeptidase-like"/>
    <property type="match status" value="1"/>
</dbReference>
<feature type="compositionally biased region" description="Low complexity" evidence="1">
    <location>
        <begin position="8"/>
        <end position="17"/>
    </location>
</feature>
<feature type="domain" description="Beta-lactamase-related" evidence="2">
    <location>
        <begin position="165"/>
        <end position="466"/>
    </location>
</feature>